<proteinExistence type="predicted"/>
<dbReference type="Proteomes" id="UP001642405">
    <property type="component" value="Unassembled WGS sequence"/>
</dbReference>
<dbReference type="InterPro" id="IPR003615">
    <property type="entry name" value="HNH_nuc"/>
</dbReference>
<sequence>MAFSAATQSDAQDRLQRFLARASTNAGDVAQLLSFLDDQPRRTPTTTALPADEVDERLSFLEHALRHLRAQTPRMELPGGVWPVNAWGLSMVFCLPLDSLRSLRPAFDSGPGAWTLTFPGLCDETSRLSNIVLQRGPRPVIHEDRSVVVGRNRAEAAKCLTRDGSRCLFLGTPMAEACHIIPYVSGNTPHRCTVLRSLVNASMALAGSDGVLLGGHPGCTDKDWNMLTLNPFLHTLWARGVFALKCLGVAALPDEAGALVTVQLHWMPTLPQRETAAPYTWEAEVNAEDLVAWLRRWESRTRHGSMASPDAGEADASTVTVSCSRSGRFIQTGHTVDITLPSMADGQRMRAMLDVQWGCIRMANMSGAAGDPEFLRDWDDDYPDANYYAPPPREDDVDDEYAEAPSWPLPDAEDAEAFSN</sequence>
<dbReference type="Pfam" id="PF13391">
    <property type="entry name" value="HNH_2"/>
    <property type="match status" value="1"/>
</dbReference>
<protein>
    <recommendedName>
        <fullName evidence="2">HNH nuclease domain-containing protein</fullName>
    </recommendedName>
</protein>
<evidence type="ECO:0000313" key="3">
    <source>
        <dbReference type="EMBL" id="CAK7232772.1"/>
    </source>
</evidence>
<feature type="region of interest" description="Disordered" evidence="1">
    <location>
        <begin position="385"/>
        <end position="420"/>
    </location>
</feature>
<feature type="domain" description="HNH nuclease" evidence="2">
    <location>
        <begin position="167"/>
        <end position="244"/>
    </location>
</feature>
<feature type="compositionally biased region" description="Acidic residues" evidence="1">
    <location>
        <begin position="411"/>
        <end position="420"/>
    </location>
</feature>
<organism evidence="3 4">
    <name type="scientific">Sporothrix curviconia</name>
    <dbReference type="NCBI Taxonomy" id="1260050"/>
    <lineage>
        <taxon>Eukaryota</taxon>
        <taxon>Fungi</taxon>
        <taxon>Dikarya</taxon>
        <taxon>Ascomycota</taxon>
        <taxon>Pezizomycotina</taxon>
        <taxon>Sordariomycetes</taxon>
        <taxon>Sordariomycetidae</taxon>
        <taxon>Ophiostomatales</taxon>
        <taxon>Ophiostomataceae</taxon>
        <taxon>Sporothrix</taxon>
    </lineage>
</organism>
<keyword evidence="4" id="KW-1185">Reference proteome</keyword>
<evidence type="ECO:0000256" key="1">
    <source>
        <dbReference type="SAM" id="MobiDB-lite"/>
    </source>
</evidence>
<dbReference type="EMBL" id="CAWUHB010000068">
    <property type="protein sequence ID" value="CAK7232772.1"/>
    <property type="molecule type" value="Genomic_DNA"/>
</dbReference>
<gene>
    <name evidence="3" type="ORF">SCUCBS95973_008369</name>
</gene>
<accession>A0ABP0CMH9</accession>
<evidence type="ECO:0000313" key="4">
    <source>
        <dbReference type="Proteomes" id="UP001642405"/>
    </source>
</evidence>
<name>A0ABP0CMH9_9PEZI</name>
<comment type="caution">
    <text evidence="3">The sequence shown here is derived from an EMBL/GenBank/DDBJ whole genome shotgun (WGS) entry which is preliminary data.</text>
</comment>
<evidence type="ECO:0000259" key="2">
    <source>
        <dbReference type="Pfam" id="PF13391"/>
    </source>
</evidence>
<reference evidence="3 4" key="1">
    <citation type="submission" date="2024-01" db="EMBL/GenBank/DDBJ databases">
        <authorList>
            <person name="Allen C."/>
            <person name="Tagirdzhanova G."/>
        </authorList>
    </citation>
    <scope>NUCLEOTIDE SEQUENCE [LARGE SCALE GENOMIC DNA]</scope>
</reference>